<dbReference type="EMBL" id="VTPC01004373">
    <property type="protein sequence ID" value="KAF2897245.1"/>
    <property type="molecule type" value="Genomic_DNA"/>
</dbReference>
<accession>A0A8K0D0S5</accession>
<evidence type="ECO:0000313" key="1">
    <source>
        <dbReference type="EMBL" id="KAF2897245.1"/>
    </source>
</evidence>
<protein>
    <submittedName>
        <fullName evidence="1">Uncharacterized protein</fullName>
    </submittedName>
</protein>
<reference evidence="1" key="1">
    <citation type="submission" date="2019-08" db="EMBL/GenBank/DDBJ databases">
        <title>The genome of the North American firefly Photinus pyralis.</title>
        <authorList>
            <consortium name="Photinus pyralis genome working group"/>
            <person name="Fallon T.R."/>
            <person name="Sander Lower S.E."/>
            <person name="Weng J.-K."/>
        </authorList>
    </citation>
    <scope>NUCLEOTIDE SEQUENCE</scope>
    <source>
        <strain evidence="1">TRF0915ILg1</strain>
        <tissue evidence="1">Whole body</tissue>
    </source>
</reference>
<evidence type="ECO:0000313" key="2">
    <source>
        <dbReference type="Proteomes" id="UP000801492"/>
    </source>
</evidence>
<dbReference type="Proteomes" id="UP000801492">
    <property type="component" value="Unassembled WGS sequence"/>
</dbReference>
<dbReference type="OrthoDB" id="10516333at2759"/>
<dbReference type="AlphaFoldDB" id="A0A8K0D0S5"/>
<keyword evidence="2" id="KW-1185">Reference proteome</keyword>
<gene>
    <name evidence="1" type="ORF">ILUMI_08930</name>
</gene>
<proteinExistence type="predicted"/>
<name>A0A8K0D0S5_IGNLU</name>
<sequence>MALLEVTSKVAYTAPADEKPKTRSMEFEIQIKNYPGTTTTEPTLLDAISDTLSGVYSKVKNYFKEEPKKPEPLKLVFPANLLSYSQLRNLPYLYQQNLGPSFYDSLTNQYLREVILQNKNIQPTNENKVARYFLNNHGQLVVKEIPAGRNDQGNSFTIDLKGVIQNSSALLGNPSFGSSDIGDHVQHLFHDIIAAQNSRNG</sequence>
<organism evidence="1 2">
    <name type="scientific">Ignelater luminosus</name>
    <name type="common">Cucubano</name>
    <name type="synonym">Pyrophorus luminosus</name>
    <dbReference type="NCBI Taxonomy" id="2038154"/>
    <lineage>
        <taxon>Eukaryota</taxon>
        <taxon>Metazoa</taxon>
        <taxon>Ecdysozoa</taxon>
        <taxon>Arthropoda</taxon>
        <taxon>Hexapoda</taxon>
        <taxon>Insecta</taxon>
        <taxon>Pterygota</taxon>
        <taxon>Neoptera</taxon>
        <taxon>Endopterygota</taxon>
        <taxon>Coleoptera</taxon>
        <taxon>Polyphaga</taxon>
        <taxon>Elateriformia</taxon>
        <taxon>Elateroidea</taxon>
        <taxon>Elateridae</taxon>
        <taxon>Agrypninae</taxon>
        <taxon>Pyrophorini</taxon>
        <taxon>Ignelater</taxon>
    </lineage>
</organism>
<comment type="caution">
    <text evidence="1">The sequence shown here is derived from an EMBL/GenBank/DDBJ whole genome shotgun (WGS) entry which is preliminary data.</text>
</comment>